<organism evidence="1 2">
    <name type="scientific">Phaseolus angularis</name>
    <name type="common">Azuki bean</name>
    <name type="synonym">Vigna angularis</name>
    <dbReference type="NCBI Taxonomy" id="3914"/>
    <lineage>
        <taxon>Eukaryota</taxon>
        <taxon>Viridiplantae</taxon>
        <taxon>Streptophyta</taxon>
        <taxon>Embryophyta</taxon>
        <taxon>Tracheophyta</taxon>
        <taxon>Spermatophyta</taxon>
        <taxon>Magnoliopsida</taxon>
        <taxon>eudicotyledons</taxon>
        <taxon>Gunneridae</taxon>
        <taxon>Pentapetalae</taxon>
        <taxon>rosids</taxon>
        <taxon>fabids</taxon>
        <taxon>Fabales</taxon>
        <taxon>Fabaceae</taxon>
        <taxon>Papilionoideae</taxon>
        <taxon>50 kb inversion clade</taxon>
        <taxon>NPAAA clade</taxon>
        <taxon>indigoferoid/millettioid clade</taxon>
        <taxon>Phaseoleae</taxon>
        <taxon>Vigna</taxon>
    </lineage>
</organism>
<dbReference type="Proteomes" id="UP000053144">
    <property type="component" value="Chromosome 4"/>
</dbReference>
<accession>A0A0L9UBS8</accession>
<proteinExistence type="predicted"/>
<evidence type="ECO:0000313" key="1">
    <source>
        <dbReference type="EMBL" id="KOM40228.1"/>
    </source>
</evidence>
<sequence>MYIECRTEWRGEDDEDMHTSSEYSITIIHKQQSTKMNEAGTRGQGVKSSLLSCDGPVLVVMGKVVEVKLRIGDGKRGGDAKVRGHLPLALPSSHPISYFLSPAPHRQTRHFHLCVITVRSSVIEKSISRGPSVKSIEGVK</sequence>
<gene>
    <name evidence="1" type="ORF">LR48_Vigan04g042600</name>
</gene>
<name>A0A0L9UBS8_PHAAN</name>
<reference evidence="2" key="1">
    <citation type="journal article" date="2015" name="Proc. Natl. Acad. Sci. U.S.A.">
        <title>Genome sequencing of adzuki bean (Vigna angularis) provides insight into high starch and low fat accumulation and domestication.</title>
        <authorList>
            <person name="Yang K."/>
            <person name="Tian Z."/>
            <person name="Chen C."/>
            <person name="Luo L."/>
            <person name="Zhao B."/>
            <person name="Wang Z."/>
            <person name="Yu L."/>
            <person name="Li Y."/>
            <person name="Sun Y."/>
            <person name="Li W."/>
            <person name="Chen Y."/>
            <person name="Li Y."/>
            <person name="Zhang Y."/>
            <person name="Ai D."/>
            <person name="Zhao J."/>
            <person name="Shang C."/>
            <person name="Ma Y."/>
            <person name="Wu B."/>
            <person name="Wang M."/>
            <person name="Gao L."/>
            <person name="Sun D."/>
            <person name="Zhang P."/>
            <person name="Guo F."/>
            <person name="Wang W."/>
            <person name="Li Y."/>
            <person name="Wang J."/>
            <person name="Varshney R.K."/>
            <person name="Wang J."/>
            <person name="Ling H.Q."/>
            <person name="Wan P."/>
        </authorList>
    </citation>
    <scope>NUCLEOTIDE SEQUENCE</scope>
    <source>
        <strain evidence="2">cv. Jingnong 6</strain>
    </source>
</reference>
<dbReference type="AlphaFoldDB" id="A0A0L9UBS8"/>
<dbReference type="EMBL" id="CM003374">
    <property type="protein sequence ID" value="KOM40228.1"/>
    <property type="molecule type" value="Genomic_DNA"/>
</dbReference>
<dbReference type="Gramene" id="KOM40228">
    <property type="protein sequence ID" value="KOM40228"/>
    <property type="gene ID" value="LR48_Vigan04g042600"/>
</dbReference>
<evidence type="ECO:0000313" key="2">
    <source>
        <dbReference type="Proteomes" id="UP000053144"/>
    </source>
</evidence>
<protein>
    <submittedName>
        <fullName evidence="1">Uncharacterized protein</fullName>
    </submittedName>
</protein>